<dbReference type="Pfam" id="PF04341">
    <property type="entry name" value="DUF485"/>
    <property type="match status" value="1"/>
</dbReference>
<sequence length="120" mass="13917">MSTPDPRHTPTAEEFIAAQQSAEFRELRTKRRSFTFPVTIAAILWFVVYIVTAMFLPDFFSHKLWGNINVGLVFGLLQFLTTFVITWAYVKYADRELEPLTADIRNRLEHTGPYSDTRTV</sequence>
<reference evidence="3" key="1">
    <citation type="submission" date="2017-11" db="EMBL/GenBank/DDBJ databases">
        <title>Otitis media/interna in a cat caused by the recently described species Corynebacterium provencense.</title>
        <authorList>
            <person name="Kittl S."/>
            <person name="Brodard I."/>
            <person name="Rychener L."/>
            <person name="Jores J."/>
            <person name="Roosje P."/>
            <person name="Gobeli Brawand S."/>
        </authorList>
    </citation>
    <scope>NUCLEOTIDE SEQUENCE [LARGE SCALE GENOMIC DNA]</scope>
    <source>
        <strain evidence="3">17KM38</strain>
    </source>
</reference>
<evidence type="ECO:0000313" key="2">
    <source>
        <dbReference type="EMBL" id="AWT26838.1"/>
    </source>
</evidence>
<gene>
    <name evidence="2" type="ORF">Csp1_20760</name>
</gene>
<dbReference type="Proteomes" id="UP000247696">
    <property type="component" value="Chromosome"/>
</dbReference>
<keyword evidence="3" id="KW-1185">Reference proteome</keyword>
<dbReference type="OrthoDB" id="3543412at2"/>
<dbReference type="PANTHER" id="PTHR38441">
    <property type="entry name" value="INTEGRAL MEMBRANE PROTEIN-RELATED"/>
    <property type="match status" value="1"/>
</dbReference>
<name>A0A2Z3YQ30_9CORY</name>
<organism evidence="2 3">
    <name type="scientific">Corynebacterium provencense</name>
    <dbReference type="NCBI Taxonomy" id="1737425"/>
    <lineage>
        <taxon>Bacteria</taxon>
        <taxon>Bacillati</taxon>
        <taxon>Actinomycetota</taxon>
        <taxon>Actinomycetes</taxon>
        <taxon>Mycobacteriales</taxon>
        <taxon>Corynebacteriaceae</taxon>
        <taxon>Corynebacterium</taxon>
    </lineage>
</organism>
<dbReference type="PANTHER" id="PTHR38441:SF1">
    <property type="entry name" value="MEMBRANE PROTEIN"/>
    <property type="match status" value="1"/>
</dbReference>
<feature type="transmembrane region" description="Helical" evidence="1">
    <location>
        <begin position="68"/>
        <end position="90"/>
    </location>
</feature>
<dbReference type="KEGG" id="cpre:Csp1_20760"/>
<evidence type="ECO:0000313" key="3">
    <source>
        <dbReference type="Proteomes" id="UP000247696"/>
    </source>
</evidence>
<keyword evidence="1" id="KW-1133">Transmembrane helix</keyword>
<keyword evidence="1" id="KW-0472">Membrane</keyword>
<dbReference type="EMBL" id="CP024988">
    <property type="protein sequence ID" value="AWT26838.1"/>
    <property type="molecule type" value="Genomic_DNA"/>
</dbReference>
<proteinExistence type="predicted"/>
<dbReference type="InterPro" id="IPR007436">
    <property type="entry name" value="DUF485"/>
</dbReference>
<dbReference type="AlphaFoldDB" id="A0A2Z3YQ30"/>
<evidence type="ECO:0000256" key="1">
    <source>
        <dbReference type="SAM" id="Phobius"/>
    </source>
</evidence>
<protein>
    <recommendedName>
        <fullName evidence="4">Inner membrane protein YjcH</fullName>
    </recommendedName>
</protein>
<dbReference type="RefSeq" id="WP_110481836.1">
    <property type="nucleotide sequence ID" value="NZ_CP024988.1"/>
</dbReference>
<keyword evidence="1" id="KW-0812">Transmembrane</keyword>
<evidence type="ECO:0008006" key="4">
    <source>
        <dbReference type="Google" id="ProtNLM"/>
    </source>
</evidence>
<feature type="transmembrane region" description="Helical" evidence="1">
    <location>
        <begin position="34"/>
        <end position="56"/>
    </location>
</feature>
<dbReference type="STRING" id="1737425.GCA_900049755_02789"/>
<accession>A0A2Z3YQ30</accession>